<keyword evidence="3 7" id="KW-0132">Cell division</keyword>
<feature type="coiled-coil region" evidence="6">
    <location>
        <begin position="52"/>
        <end position="130"/>
    </location>
</feature>
<evidence type="ECO:0000256" key="2">
    <source>
        <dbReference type="ARBA" id="ARBA00022490"/>
    </source>
</evidence>
<evidence type="ECO:0000256" key="5">
    <source>
        <dbReference type="ARBA" id="ARBA00023306"/>
    </source>
</evidence>
<keyword evidence="5" id="KW-0131">Cell cycle</keyword>
<evidence type="ECO:0000256" key="3">
    <source>
        <dbReference type="ARBA" id="ARBA00022618"/>
    </source>
</evidence>
<keyword evidence="4 6" id="KW-0175">Coiled coil</keyword>
<dbReference type="RefSeq" id="WP_072852803.1">
    <property type="nucleotide sequence ID" value="NZ_FRAH01000063.1"/>
</dbReference>
<gene>
    <name evidence="7" type="ORF">SAMN02745138_02801</name>
</gene>
<dbReference type="Pfam" id="PF05103">
    <property type="entry name" value="DivIVA"/>
    <property type="match status" value="1"/>
</dbReference>
<comment type="subcellular location">
    <subcellularLocation>
        <location evidence="1">Cytoplasm</location>
    </subcellularLocation>
</comment>
<dbReference type="PANTHER" id="PTHR35794:SF1">
    <property type="entry name" value="CELL CYCLE PROTEIN GPSB"/>
    <property type="match status" value="1"/>
</dbReference>
<dbReference type="PANTHER" id="PTHR35794">
    <property type="entry name" value="CELL DIVISION PROTEIN DIVIVA"/>
    <property type="match status" value="1"/>
</dbReference>
<keyword evidence="8" id="KW-1185">Reference proteome</keyword>
<name>A0A1M6XJ34_9FIRM</name>
<organism evidence="7 8">
    <name type="scientific">Anaerotignum lactatifermentans DSM 14214</name>
    <dbReference type="NCBI Taxonomy" id="1121323"/>
    <lineage>
        <taxon>Bacteria</taxon>
        <taxon>Bacillati</taxon>
        <taxon>Bacillota</taxon>
        <taxon>Clostridia</taxon>
        <taxon>Lachnospirales</taxon>
        <taxon>Anaerotignaceae</taxon>
        <taxon>Anaerotignum</taxon>
    </lineage>
</organism>
<keyword evidence="2" id="KW-0963">Cytoplasm</keyword>
<protein>
    <submittedName>
        <fullName evidence="7">Cell division initiation protein</fullName>
    </submittedName>
</protein>
<dbReference type="InterPro" id="IPR007793">
    <property type="entry name" value="DivIVA_fam"/>
</dbReference>
<dbReference type="NCBIfam" id="TIGR03544">
    <property type="entry name" value="DivI1A_domain"/>
    <property type="match status" value="1"/>
</dbReference>
<dbReference type="Gene3D" id="6.10.250.660">
    <property type="match status" value="1"/>
</dbReference>
<dbReference type="GO" id="GO:0005737">
    <property type="term" value="C:cytoplasm"/>
    <property type="evidence" value="ECO:0007669"/>
    <property type="project" value="UniProtKB-SubCell"/>
</dbReference>
<evidence type="ECO:0000313" key="8">
    <source>
        <dbReference type="Proteomes" id="UP000183975"/>
    </source>
</evidence>
<dbReference type="EMBL" id="FRAH01000063">
    <property type="protein sequence ID" value="SHL06004.1"/>
    <property type="molecule type" value="Genomic_DNA"/>
</dbReference>
<dbReference type="InterPro" id="IPR019933">
    <property type="entry name" value="DivIVA_domain"/>
</dbReference>
<dbReference type="Proteomes" id="UP000183975">
    <property type="component" value="Unassembled WGS sequence"/>
</dbReference>
<dbReference type="AlphaFoldDB" id="A0A1M6XJ34"/>
<reference evidence="7 8" key="1">
    <citation type="submission" date="2016-11" db="EMBL/GenBank/DDBJ databases">
        <authorList>
            <person name="Jaros S."/>
            <person name="Januszkiewicz K."/>
            <person name="Wedrychowicz H."/>
        </authorList>
    </citation>
    <scope>NUCLEOTIDE SEQUENCE [LARGE SCALE GENOMIC DNA]</scope>
    <source>
        <strain evidence="7 8">DSM 14214</strain>
    </source>
</reference>
<dbReference type="OrthoDB" id="9815492at2"/>
<accession>A0A1M6XJ34</accession>
<evidence type="ECO:0000256" key="1">
    <source>
        <dbReference type="ARBA" id="ARBA00004496"/>
    </source>
</evidence>
<sequence length="169" mass="19296">MVTPNDIATKDFKKVAVGYSPEEVDTFLDDIYEDYEKLYNESMQSKTKTEVVQEDTDRLRNLEKTLERTLSLAEAAAEETKEAAKAEAEQIIDKAKLERVEILSAARTKVYELEQEIAALQNRYELMRARVKLLLYAEIELLDKNEILAEKDAAKAADKEAAHKEATHK</sequence>
<evidence type="ECO:0000313" key="7">
    <source>
        <dbReference type="EMBL" id="SHL06004.1"/>
    </source>
</evidence>
<evidence type="ECO:0000256" key="4">
    <source>
        <dbReference type="ARBA" id="ARBA00023054"/>
    </source>
</evidence>
<evidence type="ECO:0000256" key="6">
    <source>
        <dbReference type="SAM" id="Coils"/>
    </source>
</evidence>
<dbReference type="GO" id="GO:0051301">
    <property type="term" value="P:cell division"/>
    <property type="evidence" value="ECO:0007669"/>
    <property type="project" value="UniProtKB-KW"/>
</dbReference>
<proteinExistence type="predicted"/>